<reference evidence="2 3" key="2">
    <citation type="journal article" date="2007" name="BMC Biol.">
        <title>A 100%-complete sequence reveals unusually simple genomic features in the hot-spring red alga Cyanidioschyzon merolae.</title>
        <authorList>
            <person name="Nozaki H."/>
            <person name="Takano H."/>
            <person name="Misumi O."/>
            <person name="Terasawa K."/>
            <person name="Matsuzaki M."/>
            <person name="Maruyama S."/>
            <person name="Nishida K."/>
            <person name="Yagisawa F."/>
            <person name="Yoshida Y."/>
            <person name="Fujiwara T."/>
            <person name="Takio S."/>
            <person name="Tamura K."/>
            <person name="Chung S.J."/>
            <person name="Nakamura S."/>
            <person name="Kuroiwa H."/>
            <person name="Tanaka K."/>
            <person name="Sato N."/>
            <person name="Kuroiwa T."/>
        </authorList>
    </citation>
    <scope>NUCLEOTIDE SEQUENCE [LARGE SCALE GENOMIC DNA]</scope>
    <source>
        <strain evidence="2 3">10D</strain>
    </source>
</reference>
<dbReference type="KEGG" id="cme:CYME_CMM203C"/>
<dbReference type="HOGENOM" id="CLU_429212_0_0_1"/>
<name>M1VIQ9_CYAM1</name>
<gene>
    <name evidence="2" type="ORF">CYME_CMM203C</name>
</gene>
<dbReference type="Gramene" id="CMM203CT">
    <property type="protein sequence ID" value="CMM203CT"/>
    <property type="gene ID" value="CMM203C"/>
</dbReference>
<evidence type="ECO:0000313" key="2">
    <source>
        <dbReference type="EMBL" id="BAM81053.1"/>
    </source>
</evidence>
<accession>M1VIQ9</accession>
<feature type="compositionally biased region" description="Basic and acidic residues" evidence="1">
    <location>
        <begin position="245"/>
        <end position="258"/>
    </location>
</feature>
<feature type="region of interest" description="Disordered" evidence="1">
    <location>
        <begin position="231"/>
        <end position="258"/>
    </location>
</feature>
<dbReference type="OrthoDB" id="10566531at2759"/>
<organism evidence="2 3">
    <name type="scientific">Cyanidioschyzon merolae (strain NIES-3377 / 10D)</name>
    <name type="common">Unicellular red alga</name>
    <dbReference type="NCBI Taxonomy" id="280699"/>
    <lineage>
        <taxon>Eukaryota</taxon>
        <taxon>Rhodophyta</taxon>
        <taxon>Bangiophyceae</taxon>
        <taxon>Cyanidiales</taxon>
        <taxon>Cyanidiaceae</taxon>
        <taxon>Cyanidioschyzon</taxon>
    </lineage>
</organism>
<sequence>MSEVTLMNGVNSALVDELVEEHVQVRKEYGSQPKCTVLERVRQALQQVDVDELCHGELARTRVGERALRVFHNEPNLLMGLRKAALADLIQREQKRERLAASGDIQNPVPWTKVLEYLRRPTLLEEALELHPDAFGHFKQMLRLILDDAAVARTLSQEKDAIVESVTELYRCCTPIQVCSPTTLDGDHRVMKESLGYDCIPLTRLEAVLYYLERYRGRDYHPDQAAAAAAAAAGGGGGGGGDSTPVRRIEAPRKAERVAPDSDVISKEEKKALQICHDALGISQYSLELLRSYVNDWWERPPSVREALPQVVLLESTRTALQPELQSAIKTYAQERLGLLKRVRALIERGDWAGVAEITPAHDAEHILPMPGLRIETPRSPWILNFVLLYIQALHELSLGEYVSRLASIALNSPMLWAMFRRLVRFLVLAEYERGAVAADSVPRQCQVHERLPQDLCVAIASAVCSRALGTNSPLRTRLESDLAMRHEWLQKSALRTEEPLWHEQCLLISEIEQINVLEMPILDERQLSAAIRTSYCSRLGWLQARLSYLLSDSEAPEPLLVSNRLELIPDDSRDHQGALHTSDSETSADIDEELVSVIMEFTDVTRAGAIFILQEYMRQNPGGRMSNAQEILDRLFP</sequence>
<reference evidence="2 3" key="1">
    <citation type="journal article" date="2004" name="Nature">
        <title>Genome sequence of the ultrasmall unicellular red alga Cyanidioschyzon merolae 10D.</title>
        <authorList>
            <person name="Matsuzaki M."/>
            <person name="Misumi O."/>
            <person name="Shin-i T."/>
            <person name="Maruyama S."/>
            <person name="Takahara M."/>
            <person name="Miyagishima S."/>
            <person name="Mori T."/>
            <person name="Nishida K."/>
            <person name="Yagisawa F."/>
            <person name="Nishida K."/>
            <person name="Yoshida Y."/>
            <person name="Nishimura Y."/>
            <person name="Nakao S."/>
            <person name="Kobayashi T."/>
            <person name="Momoyama Y."/>
            <person name="Higashiyama T."/>
            <person name="Minoda A."/>
            <person name="Sano M."/>
            <person name="Nomoto H."/>
            <person name="Oishi K."/>
            <person name="Hayashi H."/>
            <person name="Ohta F."/>
            <person name="Nishizaka S."/>
            <person name="Haga S."/>
            <person name="Miura S."/>
            <person name="Morishita T."/>
            <person name="Kabeya Y."/>
            <person name="Terasawa K."/>
            <person name="Suzuki Y."/>
            <person name="Ishii Y."/>
            <person name="Asakawa S."/>
            <person name="Takano H."/>
            <person name="Ohta N."/>
            <person name="Kuroiwa H."/>
            <person name="Tanaka K."/>
            <person name="Shimizu N."/>
            <person name="Sugano S."/>
            <person name="Sato N."/>
            <person name="Nozaki H."/>
            <person name="Ogasawara N."/>
            <person name="Kohara Y."/>
            <person name="Kuroiwa T."/>
        </authorList>
    </citation>
    <scope>NUCLEOTIDE SEQUENCE [LARGE SCALE GENOMIC DNA]</scope>
    <source>
        <strain evidence="2 3">10D</strain>
    </source>
</reference>
<protein>
    <submittedName>
        <fullName evidence="2">Uncharacterized protein</fullName>
    </submittedName>
</protein>
<keyword evidence="3" id="KW-1185">Reference proteome</keyword>
<feature type="compositionally biased region" description="Gly residues" evidence="1">
    <location>
        <begin position="233"/>
        <end position="242"/>
    </location>
</feature>
<evidence type="ECO:0000256" key="1">
    <source>
        <dbReference type="SAM" id="MobiDB-lite"/>
    </source>
</evidence>
<evidence type="ECO:0000313" key="3">
    <source>
        <dbReference type="Proteomes" id="UP000007014"/>
    </source>
</evidence>
<proteinExistence type="predicted"/>
<dbReference type="AlphaFoldDB" id="M1VIQ9"/>
<dbReference type="GeneID" id="16994970"/>
<dbReference type="RefSeq" id="XP_005537089.1">
    <property type="nucleotide sequence ID" value="XM_005537032.1"/>
</dbReference>
<dbReference type="EMBL" id="AP006495">
    <property type="protein sequence ID" value="BAM81053.1"/>
    <property type="molecule type" value="Genomic_DNA"/>
</dbReference>
<dbReference type="Proteomes" id="UP000007014">
    <property type="component" value="Chromosome 13"/>
</dbReference>